<dbReference type="GeneID" id="41331339"/>
<proteinExistence type="predicted"/>
<dbReference type="EMBL" id="CP042905">
    <property type="protein sequence ID" value="QEE17535.1"/>
    <property type="molecule type" value="Genomic_DNA"/>
</dbReference>
<reference evidence="1 2" key="1">
    <citation type="journal article" date="2020" name="Nature">
        <title>Isolation of an archaeon at the prokaryote-eukaryote interface.</title>
        <authorList>
            <person name="Imachi H."/>
            <person name="Nobu M.K."/>
            <person name="Nakahara N."/>
            <person name="Morono Y."/>
            <person name="Ogawara M."/>
            <person name="Takaki Y."/>
            <person name="Takano Y."/>
            <person name="Uematsu K."/>
            <person name="Ikuta T."/>
            <person name="Ito M."/>
            <person name="Matsui Y."/>
            <person name="Miyazaki M."/>
            <person name="Murata K."/>
            <person name="Saito Y."/>
            <person name="Sakai S."/>
            <person name="Song C."/>
            <person name="Tasumi E."/>
            <person name="Yamanaka Y."/>
            <person name="Yamaguchi T."/>
            <person name="Kamagata Y."/>
            <person name="Tamaki H."/>
            <person name="Takai K."/>
        </authorList>
    </citation>
    <scope>NUCLEOTIDE SEQUENCE [LARGE SCALE GENOMIC DNA]</scope>
    <source>
        <strain evidence="1 2">MK-D1</strain>
    </source>
</reference>
<protein>
    <submittedName>
        <fullName evidence="1">Uncharacterized protein</fullName>
    </submittedName>
</protein>
<sequence>MDIQLDKYGEILAKCKCKSCDEVIKFRFFPKQLQIIKKGEIEFIKCPKDIKLNCKKCNGSIDPLSLYDFKPIRRPFFFKHILYLPESFLETHKISEKQCKWGIEKIAKIFNFPIEKVDPTNLNYRQLIHLIGYSNSIPRLKKFIERLVKVFSNKISPNYSSKYNFILAGISMFNGVLPIDDEYLINIILQPNLAKKDKEEQDLILDRLKYLCKNLFWLNQTLSYKIFHEIEVSLIDLYNFIEKVNELYILLFKFDIVPTTKNQLMEIYAKIRHALAHSNIIIHENQRLLIDINNQKQIQGKLGNIEEISDEILIVSVIISQISGLYQILFQTIKT</sequence>
<keyword evidence="2" id="KW-1185">Reference proteome</keyword>
<name>A0A5B9DES2_9ARCH</name>
<evidence type="ECO:0000313" key="2">
    <source>
        <dbReference type="Proteomes" id="UP000321408"/>
    </source>
</evidence>
<reference evidence="1 2" key="2">
    <citation type="journal article" date="2024" name="Int. J. Syst. Evol. Microbiol.">
        <title>Promethearchaeum syntrophicum gen. nov., sp. nov., an anaerobic, obligately syntrophic archaeon, the first isolate of the lineage 'Asgard' archaea, and proposal of the new archaeal phylum Promethearchaeota phyl. nov. and kingdom Promethearchaeati regn. nov.</title>
        <authorList>
            <person name="Imachi H."/>
            <person name="Nobu M.K."/>
            <person name="Kato S."/>
            <person name="Takaki Y."/>
            <person name="Miyazaki M."/>
            <person name="Miyata M."/>
            <person name="Ogawara M."/>
            <person name="Saito Y."/>
            <person name="Sakai S."/>
            <person name="Tahara Y.O."/>
            <person name="Takano Y."/>
            <person name="Tasumi E."/>
            <person name="Uematsu K."/>
            <person name="Yoshimura T."/>
            <person name="Itoh T."/>
            <person name="Ohkuma M."/>
            <person name="Takai K."/>
        </authorList>
    </citation>
    <scope>NUCLEOTIDE SEQUENCE [LARGE SCALE GENOMIC DNA]</scope>
    <source>
        <strain evidence="1 2">MK-D1</strain>
    </source>
</reference>
<dbReference type="RefSeq" id="WP_147664426.1">
    <property type="nucleotide sequence ID" value="NZ_CP042905.2"/>
</dbReference>
<gene>
    <name evidence="1" type="ORF">DSAG12_03372</name>
</gene>
<evidence type="ECO:0000313" key="1">
    <source>
        <dbReference type="EMBL" id="QEE17535.1"/>
    </source>
</evidence>
<organism evidence="1 2">
    <name type="scientific">Promethearchaeum syntrophicum</name>
    <dbReference type="NCBI Taxonomy" id="2594042"/>
    <lineage>
        <taxon>Archaea</taxon>
        <taxon>Promethearchaeati</taxon>
        <taxon>Promethearchaeota</taxon>
        <taxon>Promethearchaeia</taxon>
        <taxon>Promethearchaeales</taxon>
        <taxon>Promethearchaeaceae</taxon>
        <taxon>Promethearchaeum</taxon>
    </lineage>
</organism>
<dbReference type="KEGG" id="psyt:DSAG12_03372"/>
<dbReference type="AlphaFoldDB" id="A0A5B9DES2"/>
<accession>A0A5B9DES2</accession>
<dbReference type="Proteomes" id="UP000321408">
    <property type="component" value="Chromosome"/>
</dbReference>